<feature type="region of interest" description="Disordered" evidence="1">
    <location>
        <begin position="113"/>
        <end position="154"/>
    </location>
</feature>
<sequence length="227" mass="26153">YTVNSSRNKIYYKNCKPEFNVVKHNDWKKRKEFYEYYVDYDLLSMMGKNFDDKCEYYKKIEAKKLLYKHFENECLSNSSNCFELYEKCSDYNPDKVLSTLQCHNKIIEEIATETVRGEQQDLRQEQEPGAHTPGSGEPRLTSGPGTEFPQENSDIGRKFGHSVLGVAPVLLTATALYRYTPVGSWVRKLGGYNSNGVSDMDEFSSYTQESGDMFSDNSANYISYQPI</sequence>
<gene>
    <name evidence="2" type="ORF">POVCU1_052200</name>
</gene>
<dbReference type="AlphaFoldDB" id="A0A1A8X419"/>
<accession>A0A1A8X419</accession>
<feature type="non-terminal residue" evidence="2">
    <location>
        <position position="1"/>
    </location>
</feature>
<organism evidence="2 3">
    <name type="scientific">Plasmodium ovale curtisi</name>
    <dbReference type="NCBI Taxonomy" id="864141"/>
    <lineage>
        <taxon>Eukaryota</taxon>
        <taxon>Sar</taxon>
        <taxon>Alveolata</taxon>
        <taxon>Apicomplexa</taxon>
        <taxon>Aconoidasida</taxon>
        <taxon>Haemosporida</taxon>
        <taxon>Plasmodiidae</taxon>
        <taxon>Plasmodium</taxon>
        <taxon>Plasmodium (Plasmodium)</taxon>
    </lineage>
</organism>
<dbReference type="Pfam" id="PF05795">
    <property type="entry name" value="Plasmodium_Vir"/>
    <property type="match status" value="1"/>
</dbReference>
<protein>
    <submittedName>
        <fullName evidence="2">PIR Superfamily Protein</fullName>
    </submittedName>
</protein>
<feature type="compositionally biased region" description="Basic and acidic residues" evidence="1">
    <location>
        <begin position="115"/>
        <end position="128"/>
    </location>
</feature>
<evidence type="ECO:0000313" key="3">
    <source>
        <dbReference type="Proteomes" id="UP000078546"/>
    </source>
</evidence>
<evidence type="ECO:0000313" key="2">
    <source>
        <dbReference type="EMBL" id="SBS99342.1"/>
    </source>
</evidence>
<dbReference type="Proteomes" id="UP000078546">
    <property type="component" value="Unassembled WGS sequence"/>
</dbReference>
<proteinExistence type="predicted"/>
<dbReference type="InterPro" id="IPR008780">
    <property type="entry name" value="Plasmodium_Vir"/>
</dbReference>
<name>A0A1A8X419_PLAOA</name>
<evidence type="ECO:0000256" key="1">
    <source>
        <dbReference type="SAM" id="MobiDB-lite"/>
    </source>
</evidence>
<reference evidence="3" key="1">
    <citation type="submission" date="2016-05" db="EMBL/GenBank/DDBJ databases">
        <authorList>
            <person name="Naeem Raeece"/>
        </authorList>
    </citation>
    <scope>NUCLEOTIDE SEQUENCE [LARGE SCALE GENOMIC DNA]</scope>
</reference>
<dbReference type="EMBL" id="FLQV01001249">
    <property type="protein sequence ID" value="SBS99342.1"/>
    <property type="molecule type" value="Genomic_DNA"/>
</dbReference>